<gene>
    <name evidence="1" type="ORF">M437DRAFT_61128</name>
</gene>
<dbReference type="AlphaFoldDB" id="A0A074VJ83"/>
<evidence type="ECO:0000313" key="2">
    <source>
        <dbReference type="Proteomes" id="UP000030672"/>
    </source>
</evidence>
<reference evidence="1 2" key="1">
    <citation type="journal article" date="2014" name="BMC Genomics">
        <title>Genome sequencing of four Aureobasidium pullulans varieties: biotechnological potential, stress tolerance, and description of new species.</title>
        <authorList>
            <person name="Gostin Ar C."/>
            <person name="Ohm R.A."/>
            <person name="Kogej T."/>
            <person name="Sonjak S."/>
            <person name="Turk M."/>
            <person name="Zajc J."/>
            <person name="Zalar P."/>
            <person name="Grube M."/>
            <person name="Sun H."/>
            <person name="Han J."/>
            <person name="Sharma A."/>
            <person name="Chiniquy J."/>
            <person name="Ngan C.Y."/>
            <person name="Lipzen A."/>
            <person name="Barry K."/>
            <person name="Grigoriev I.V."/>
            <person name="Gunde-Cimerman N."/>
        </authorList>
    </citation>
    <scope>NUCLEOTIDE SEQUENCE [LARGE SCALE GENOMIC DNA]</scope>
    <source>
        <strain evidence="1 2">CBS 110374</strain>
    </source>
</reference>
<proteinExistence type="predicted"/>
<dbReference type="EMBL" id="KL584878">
    <property type="protein sequence ID" value="KEQ57652.1"/>
    <property type="molecule type" value="Genomic_DNA"/>
</dbReference>
<evidence type="ECO:0000313" key="1">
    <source>
        <dbReference type="EMBL" id="KEQ57652.1"/>
    </source>
</evidence>
<dbReference type="RefSeq" id="XP_040874676.1">
    <property type="nucleotide sequence ID" value="XM_041023874.1"/>
</dbReference>
<protein>
    <submittedName>
        <fullName evidence="1">Uncharacterized protein</fullName>
    </submittedName>
</protein>
<accession>A0A074VJ83</accession>
<keyword evidence="2" id="KW-1185">Reference proteome</keyword>
<sequence length="174" mass="19532">METVVSLASALALAVLLVFLFYNQAGRMIPTRLDARRAPQSQDGLLRVHGKDTCKDTEGVDIVLVHGLGSNPDTTWLAEAPEDSITSDASDLSDIASASRAKRYVNWVTEFLVHDVYCADQFTPRVFFFNYDSYWKRDALETRLCSMADKLLASLELARGSETVRFFQLKSTNW</sequence>
<dbReference type="Proteomes" id="UP000030672">
    <property type="component" value="Unassembled WGS sequence"/>
</dbReference>
<organism evidence="1 2">
    <name type="scientific">Aureobasidium melanogenum (strain CBS 110374)</name>
    <name type="common">Aureobasidium pullulans var. melanogenum</name>
    <dbReference type="NCBI Taxonomy" id="1043003"/>
    <lineage>
        <taxon>Eukaryota</taxon>
        <taxon>Fungi</taxon>
        <taxon>Dikarya</taxon>
        <taxon>Ascomycota</taxon>
        <taxon>Pezizomycotina</taxon>
        <taxon>Dothideomycetes</taxon>
        <taxon>Dothideomycetidae</taxon>
        <taxon>Dothideales</taxon>
        <taxon>Saccotheciaceae</taxon>
        <taxon>Aureobasidium</taxon>
    </lineage>
</organism>
<name>A0A074VJ83_AURM1</name>
<dbReference type="GeneID" id="63917247"/>
<dbReference type="HOGENOM" id="CLU_1539715_0_0_1"/>